<comment type="caution">
    <text evidence="1">The sequence shown here is derived from an EMBL/GenBank/DDBJ whole genome shotgun (WGS) entry which is preliminary data.</text>
</comment>
<name>A0ABD6D1Q6_9EURY</name>
<dbReference type="InterPro" id="IPR002591">
    <property type="entry name" value="Phosphodiest/P_Trfase"/>
</dbReference>
<dbReference type="AlphaFoldDB" id="A0ABD6D1Q6"/>
<dbReference type="RefSeq" id="WP_256405331.1">
    <property type="nucleotide sequence ID" value="NZ_CP187151.1"/>
</dbReference>
<dbReference type="EMBL" id="JBHUDL010000010">
    <property type="protein sequence ID" value="MFD1635109.1"/>
    <property type="molecule type" value="Genomic_DNA"/>
</dbReference>
<keyword evidence="2" id="KW-1185">Reference proteome</keyword>
<reference evidence="1 2" key="1">
    <citation type="journal article" date="2019" name="Int. J. Syst. Evol. Microbiol.">
        <title>The Global Catalogue of Microorganisms (GCM) 10K type strain sequencing project: providing services to taxonomists for standard genome sequencing and annotation.</title>
        <authorList>
            <consortium name="The Broad Institute Genomics Platform"/>
            <consortium name="The Broad Institute Genome Sequencing Center for Infectious Disease"/>
            <person name="Wu L."/>
            <person name="Ma J."/>
        </authorList>
    </citation>
    <scope>NUCLEOTIDE SEQUENCE [LARGE SCALE GENOMIC DNA]</scope>
    <source>
        <strain evidence="1 2">CGMCC 1.10594</strain>
    </source>
</reference>
<dbReference type="Pfam" id="PF01663">
    <property type="entry name" value="Phosphodiest"/>
    <property type="match status" value="1"/>
</dbReference>
<evidence type="ECO:0000313" key="1">
    <source>
        <dbReference type="EMBL" id="MFD1635109.1"/>
    </source>
</evidence>
<proteinExistence type="predicted"/>
<dbReference type="Proteomes" id="UP001597075">
    <property type="component" value="Unassembled WGS sequence"/>
</dbReference>
<accession>A0ABD6D1Q6</accession>
<protein>
    <submittedName>
        <fullName evidence="1">Alkaline phosphatase family protein</fullName>
    </submittedName>
</protein>
<gene>
    <name evidence="1" type="ORF">ACFSBJ_15365</name>
</gene>
<dbReference type="SUPFAM" id="SSF53649">
    <property type="entry name" value="Alkaline phosphatase-like"/>
    <property type="match status" value="1"/>
</dbReference>
<dbReference type="InterPro" id="IPR017850">
    <property type="entry name" value="Alkaline_phosphatase_core_sf"/>
</dbReference>
<organism evidence="1 2">
    <name type="scientific">Haloplanus ruber</name>
    <dbReference type="NCBI Taxonomy" id="869892"/>
    <lineage>
        <taxon>Archaea</taxon>
        <taxon>Methanobacteriati</taxon>
        <taxon>Methanobacteriota</taxon>
        <taxon>Stenosarchaea group</taxon>
        <taxon>Halobacteria</taxon>
        <taxon>Halobacteriales</taxon>
        <taxon>Haloferacaceae</taxon>
        <taxon>Haloplanus</taxon>
    </lineage>
</organism>
<evidence type="ECO:0000313" key="2">
    <source>
        <dbReference type="Proteomes" id="UP001597075"/>
    </source>
</evidence>
<sequence length="424" mass="45960">MRRDRIARSLRDGAERPGSLAPAYGGYCVVGVPGTCLSVLDAAPAGIPTLPPDTYRDADHGRTTTVLVVLIDGLGYDGWCRVVDDDQRRTDLLERFERRGTVTPLTAPFPSETAAALPSLHSGRYPVEHGSLGWWRHLTGVGRVQSLPYLTAAGEPVRTVAPETPPASETLYDVESLYERMPAGVRTVLFRPAAFDDPDPGGYDAGADAYVGYQSVPELAAAVRRELENEGTQYLFAYLPQIDALSHEAGPRAEATASQLEDIVASLDRALCRVDAERARETLVAVTADHGHIETDGHVDLTGNDVVRRALAEAADGTRIPPLGSPRQLQFHLRDGRVETVRRVLERTVDCLTFSRAEYVTEDLFGPGDPTPAFERSAPDLLCVPRSESVWFGGDTPEEVGMHGGLSPAEMLVPFAVANLRTLQ</sequence>
<dbReference type="Gene3D" id="3.40.720.10">
    <property type="entry name" value="Alkaline Phosphatase, subunit A"/>
    <property type="match status" value="1"/>
</dbReference>